<dbReference type="Proteomes" id="UP000054097">
    <property type="component" value="Unassembled WGS sequence"/>
</dbReference>
<reference evidence="2 4" key="1">
    <citation type="submission" date="2014-04" db="EMBL/GenBank/DDBJ databases">
        <authorList>
            <consortium name="DOE Joint Genome Institute"/>
            <person name="Kuo A."/>
            <person name="Zuccaro A."/>
            <person name="Kohler A."/>
            <person name="Nagy L.G."/>
            <person name="Floudas D."/>
            <person name="Copeland A."/>
            <person name="Barry K.W."/>
            <person name="Cichocki N."/>
            <person name="Veneault-Fourrey C."/>
            <person name="LaButti K."/>
            <person name="Lindquist E.A."/>
            <person name="Lipzen A."/>
            <person name="Lundell T."/>
            <person name="Morin E."/>
            <person name="Murat C."/>
            <person name="Sun H."/>
            <person name="Tunlid A."/>
            <person name="Henrissat B."/>
            <person name="Grigoriev I.V."/>
            <person name="Hibbett D.S."/>
            <person name="Martin F."/>
            <person name="Nordberg H.P."/>
            <person name="Cantor M.N."/>
            <person name="Hua S.X."/>
        </authorList>
    </citation>
    <scope>NUCLEOTIDE SEQUENCE [LARGE SCALE GENOMIC DNA]</scope>
    <source>
        <strain evidence="2 4">MAFF 305830</strain>
    </source>
</reference>
<reference evidence="4" key="2">
    <citation type="submission" date="2015-01" db="EMBL/GenBank/DDBJ databases">
        <title>Evolutionary Origins and Diversification of the Mycorrhizal Mutualists.</title>
        <authorList>
            <consortium name="DOE Joint Genome Institute"/>
            <consortium name="Mycorrhizal Genomics Consortium"/>
            <person name="Kohler A."/>
            <person name="Kuo A."/>
            <person name="Nagy L.G."/>
            <person name="Floudas D."/>
            <person name="Copeland A."/>
            <person name="Barry K.W."/>
            <person name="Cichocki N."/>
            <person name="Veneault-Fourrey C."/>
            <person name="LaButti K."/>
            <person name="Lindquist E.A."/>
            <person name="Lipzen A."/>
            <person name="Lundell T."/>
            <person name="Morin E."/>
            <person name="Murat C."/>
            <person name="Riley R."/>
            <person name="Ohm R."/>
            <person name="Sun H."/>
            <person name="Tunlid A."/>
            <person name="Henrissat B."/>
            <person name="Grigoriev I.V."/>
            <person name="Hibbett D.S."/>
            <person name="Martin F."/>
        </authorList>
    </citation>
    <scope>NUCLEOTIDE SEQUENCE [LARGE SCALE GENOMIC DNA]</scope>
    <source>
        <strain evidence="3 4">MAFF 305830</strain>
    </source>
</reference>
<dbReference type="SUPFAM" id="SSF50978">
    <property type="entry name" value="WD40 repeat-like"/>
    <property type="match status" value="1"/>
</dbReference>
<dbReference type="HOGENOM" id="CLU_000288_57_19_1"/>
<dbReference type="Pfam" id="PF00400">
    <property type="entry name" value="WD40"/>
    <property type="match status" value="1"/>
</dbReference>
<accession>A0A0C3AYI4</accession>
<proteinExistence type="predicted"/>
<protein>
    <submittedName>
        <fullName evidence="2">Uncharacterized protein</fullName>
    </submittedName>
</protein>
<evidence type="ECO:0000313" key="4">
    <source>
        <dbReference type="Proteomes" id="UP000054097"/>
    </source>
</evidence>
<dbReference type="AlphaFoldDB" id="A0A0C3AYI4"/>
<dbReference type="InterPro" id="IPR001680">
    <property type="entry name" value="WD40_rpt"/>
</dbReference>
<gene>
    <name evidence="3" type="ORF">M408DRAFT_161600</name>
    <name evidence="2" type="ORF">M408DRAFT_226648</name>
</gene>
<feature type="repeat" description="WD" evidence="1">
    <location>
        <begin position="29"/>
        <end position="62"/>
    </location>
</feature>
<dbReference type="PROSITE" id="PS50294">
    <property type="entry name" value="WD_REPEATS_REGION"/>
    <property type="match status" value="1"/>
</dbReference>
<dbReference type="InterPro" id="IPR015943">
    <property type="entry name" value="WD40/YVTN_repeat-like_dom_sf"/>
</dbReference>
<dbReference type="Gene3D" id="2.130.10.10">
    <property type="entry name" value="YVTN repeat-like/Quinoprotein amine dehydrogenase"/>
    <property type="match status" value="1"/>
</dbReference>
<name>A0A0C3AYI4_SERVB</name>
<evidence type="ECO:0000313" key="2">
    <source>
        <dbReference type="EMBL" id="KIM25044.1"/>
    </source>
</evidence>
<dbReference type="EMBL" id="KN824318">
    <property type="protein sequence ID" value="KIM25044.1"/>
    <property type="molecule type" value="Genomic_DNA"/>
</dbReference>
<dbReference type="InterPro" id="IPR036322">
    <property type="entry name" value="WD40_repeat_dom_sf"/>
</dbReference>
<keyword evidence="1" id="KW-0853">WD repeat</keyword>
<dbReference type="SMART" id="SM00320">
    <property type="entry name" value="WD40"/>
    <property type="match status" value="1"/>
</dbReference>
<keyword evidence="4" id="KW-1185">Reference proteome</keyword>
<dbReference type="EMBL" id="KN824296">
    <property type="protein sequence ID" value="KIM27942.1"/>
    <property type="molecule type" value="Genomic_DNA"/>
</dbReference>
<evidence type="ECO:0000256" key="1">
    <source>
        <dbReference type="PROSITE-ProRule" id="PRU00221"/>
    </source>
</evidence>
<sequence>MADGSSLVLVTGPFELWDAETGEGVTGPLRGHVAAVNSVSFAPGGKLIVSGSDDNVIRVFSVPISVSTQDSACAIPCFNDSSGIESGWVLGPNFERLFWVPPCLRAGLYRPGNTLVIGSTPTVLDLKPFVHGESWVQCKEPNDL</sequence>
<dbReference type="OrthoDB" id="6262491at2759"/>
<evidence type="ECO:0000313" key="3">
    <source>
        <dbReference type="EMBL" id="KIM27942.1"/>
    </source>
</evidence>
<organism evidence="2 4">
    <name type="scientific">Serendipita vermifera MAFF 305830</name>
    <dbReference type="NCBI Taxonomy" id="933852"/>
    <lineage>
        <taxon>Eukaryota</taxon>
        <taxon>Fungi</taxon>
        <taxon>Dikarya</taxon>
        <taxon>Basidiomycota</taxon>
        <taxon>Agaricomycotina</taxon>
        <taxon>Agaricomycetes</taxon>
        <taxon>Sebacinales</taxon>
        <taxon>Serendipitaceae</taxon>
        <taxon>Serendipita</taxon>
    </lineage>
</organism>
<reference evidence="2" key="3">
    <citation type="submission" date="2015-02" db="EMBL/GenBank/DDBJ databases">
        <title>Evolutionary Origins and Diversification of the Mycorrhizal Mutualists.</title>
        <authorList>
            <consortium name="DOE Joint Genome Institute"/>
            <consortium name="Mycorrhizal Genomics Consortium"/>
            <person name="Kohler A."/>
            <person name="Kuo A."/>
            <person name="Nagy L.G."/>
            <person name="Floudas D."/>
            <person name="Copeland A."/>
            <person name="Barry K.W."/>
            <person name="Cichocki N."/>
            <person name="Veneault-Fourrey C."/>
            <person name="LaButti K."/>
            <person name="Lindquist E.A."/>
            <person name="Lipzen A."/>
            <person name="Lundell T."/>
            <person name="Morin E."/>
            <person name="Murat C."/>
            <person name="Riley R."/>
            <person name="Ohm R."/>
            <person name="Sun H."/>
            <person name="Tunlid A."/>
            <person name="Henrissat B."/>
            <person name="Grigoriev I.V."/>
            <person name="Hibbett D.S."/>
            <person name="Martin F."/>
        </authorList>
    </citation>
    <scope>NUCLEOTIDE SEQUENCE</scope>
    <source>
        <strain evidence="2">MAFF 305830</strain>
    </source>
</reference>
<dbReference type="PROSITE" id="PS50082">
    <property type="entry name" value="WD_REPEATS_2"/>
    <property type="match status" value="1"/>
</dbReference>